<accession>A0A645IUZ0</accession>
<dbReference type="Gene3D" id="3.40.50.10490">
    <property type="entry name" value="Glucose-6-phosphate isomerase like protein, domain 1"/>
    <property type="match status" value="1"/>
</dbReference>
<organism evidence="1">
    <name type="scientific">bioreactor metagenome</name>
    <dbReference type="NCBI Taxonomy" id="1076179"/>
    <lineage>
        <taxon>unclassified sequences</taxon>
        <taxon>metagenomes</taxon>
        <taxon>ecological metagenomes</taxon>
    </lineage>
</organism>
<comment type="caution">
    <text evidence="1">The sequence shown here is derived from an EMBL/GenBank/DDBJ whole genome shotgun (WGS) entry which is preliminary data.</text>
</comment>
<dbReference type="EMBL" id="VSSQ01123752">
    <property type="protein sequence ID" value="MPN54986.1"/>
    <property type="molecule type" value="Genomic_DNA"/>
</dbReference>
<name>A0A645IUZ0_9ZZZZ</name>
<sequence length="90" mass="10171">MLAHRKKDKVVLIGSNINQNLKDKADYVFNIENIDYNIENEALLPLQQIIFGQILSFLKSKELGITPDNPCPTGEVNRVVQGVILHDLNK</sequence>
<reference evidence="1" key="1">
    <citation type="submission" date="2019-08" db="EMBL/GenBank/DDBJ databases">
        <authorList>
            <person name="Kucharzyk K."/>
            <person name="Murdoch R.W."/>
            <person name="Higgins S."/>
            <person name="Loffler F."/>
        </authorList>
    </citation>
    <scope>NUCLEOTIDE SEQUENCE</scope>
</reference>
<gene>
    <name evidence="1" type="ORF">SDC9_202665</name>
</gene>
<dbReference type="AlphaFoldDB" id="A0A645IUZ0"/>
<evidence type="ECO:0000313" key="1">
    <source>
        <dbReference type="EMBL" id="MPN54986.1"/>
    </source>
</evidence>
<proteinExistence type="predicted"/>
<protein>
    <submittedName>
        <fullName evidence="1">Uncharacterized protein</fullName>
    </submittedName>
</protein>